<keyword evidence="4" id="KW-1185">Reference proteome</keyword>
<feature type="chain" id="PRO_5043141579" evidence="2">
    <location>
        <begin position="19"/>
        <end position="212"/>
    </location>
</feature>
<reference evidence="3 4" key="2">
    <citation type="submission" date="2018-11" db="EMBL/GenBank/DDBJ databases">
        <authorList>
            <consortium name="Pathogen Informatics"/>
        </authorList>
    </citation>
    <scope>NUCLEOTIDE SEQUENCE [LARGE SCALE GENOMIC DNA]</scope>
    <source>
        <strain evidence="3 4">NST_G2</strain>
    </source>
</reference>
<dbReference type="EMBL" id="UYSU01043021">
    <property type="protein sequence ID" value="VDM04131.1"/>
    <property type="molecule type" value="Genomic_DNA"/>
</dbReference>
<dbReference type="Proteomes" id="UP000275846">
    <property type="component" value="Unassembled WGS sequence"/>
</dbReference>
<accession>A0A183TMP7</accession>
<protein>
    <submittedName>
        <fullName evidence="5">TraL protein</fullName>
    </submittedName>
</protein>
<feature type="signal peptide" evidence="2">
    <location>
        <begin position="1"/>
        <end position="18"/>
    </location>
</feature>
<name>A0A183TMP7_SCHSO</name>
<dbReference type="OrthoDB" id="10328379at2759"/>
<evidence type="ECO:0000313" key="3">
    <source>
        <dbReference type="EMBL" id="VDM04131.1"/>
    </source>
</evidence>
<dbReference type="WBParaSite" id="SSLN_0001842001-mRNA-1">
    <property type="protein sequence ID" value="SSLN_0001842001-mRNA-1"/>
    <property type="gene ID" value="SSLN_0001842001"/>
</dbReference>
<evidence type="ECO:0000313" key="4">
    <source>
        <dbReference type="Proteomes" id="UP000275846"/>
    </source>
</evidence>
<feature type="region of interest" description="Disordered" evidence="1">
    <location>
        <begin position="189"/>
        <end position="212"/>
    </location>
</feature>
<organism evidence="5">
    <name type="scientific">Schistocephalus solidus</name>
    <name type="common">Tapeworm</name>
    <dbReference type="NCBI Taxonomy" id="70667"/>
    <lineage>
        <taxon>Eukaryota</taxon>
        <taxon>Metazoa</taxon>
        <taxon>Spiralia</taxon>
        <taxon>Lophotrochozoa</taxon>
        <taxon>Platyhelminthes</taxon>
        <taxon>Cestoda</taxon>
        <taxon>Eucestoda</taxon>
        <taxon>Diphyllobothriidea</taxon>
        <taxon>Diphyllobothriidae</taxon>
        <taxon>Schistocephalus</taxon>
    </lineage>
</organism>
<gene>
    <name evidence="3" type="ORF">SSLN_LOCUS17745</name>
</gene>
<sequence>MTIIASAALFLLAGCTAAAVDIIQLNKTQETSTTGPILQNTSSEAAAANGKLTERVVYLLDKQKSAGQTPSLSSAVQSPCDAWMALLDPGKRGRDCRVVGTAVNRLMRYIRRELESSRMYWWLRSHQIEPKDFLNFIIGQVYQAVNMPVNGTDPSWMVNQPPSSTPTDSPTPSIHKIINSSPLLMSSVQPNAEATAQASSVQFSAESNGAPL</sequence>
<evidence type="ECO:0000256" key="2">
    <source>
        <dbReference type="SAM" id="SignalP"/>
    </source>
</evidence>
<proteinExistence type="predicted"/>
<evidence type="ECO:0000313" key="5">
    <source>
        <dbReference type="WBParaSite" id="SSLN_0001842001-mRNA-1"/>
    </source>
</evidence>
<evidence type="ECO:0000256" key="1">
    <source>
        <dbReference type="SAM" id="MobiDB-lite"/>
    </source>
</evidence>
<reference evidence="5" key="1">
    <citation type="submission" date="2016-06" db="UniProtKB">
        <authorList>
            <consortium name="WormBaseParasite"/>
        </authorList>
    </citation>
    <scope>IDENTIFICATION</scope>
</reference>
<dbReference type="AlphaFoldDB" id="A0A183TMP7"/>
<keyword evidence="2" id="KW-0732">Signal</keyword>